<sequence>MGKRVLIALGGNAMTTSDGSAAPADQWHAVRRAMTHVAALMSAGHQVVLTHGNGPQVGNLILKNQLAAHTVPPVPLDWCVAQTQGTIGNLIMNALEQAPAPEPARVATVVTRTLVDADDPAFQRPTKPIGRYFDEDEARRFEEQGQIWRRFERGWRRVVASPDPVEVLDAPAAIALMELGYTVVAAGGGGVPVVRDPDGTLRGVEAVIDKDLAADVLARAVRATDLVIATDVPHAVVGFGGPDAKPVEAVTVRELRELQDAGHFASGSMGPKVEAALRFVEQGGERAVITSLEHIGEALSGNIGTRVSRGVEE</sequence>
<name>A0A8J3RCP2_9ACTN</name>
<feature type="domain" description="Aspartate/glutamate/uridylate kinase" evidence="7">
    <location>
        <begin position="3"/>
        <end position="291"/>
    </location>
</feature>
<dbReference type="PRINTS" id="PR01469">
    <property type="entry name" value="CARBMTKINASE"/>
</dbReference>
<organism evidence="8 9">
    <name type="scientific">Sphaerimonospora thailandensis</name>
    <dbReference type="NCBI Taxonomy" id="795644"/>
    <lineage>
        <taxon>Bacteria</taxon>
        <taxon>Bacillati</taxon>
        <taxon>Actinomycetota</taxon>
        <taxon>Actinomycetes</taxon>
        <taxon>Streptosporangiales</taxon>
        <taxon>Streptosporangiaceae</taxon>
        <taxon>Sphaerimonospora</taxon>
    </lineage>
</organism>
<proteinExistence type="inferred from homology"/>
<dbReference type="SUPFAM" id="SSF53633">
    <property type="entry name" value="Carbamate kinase-like"/>
    <property type="match status" value="1"/>
</dbReference>
<dbReference type="NCBIfam" id="NF009007">
    <property type="entry name" value="PRK12352.1"/>
    <property type="match status" value="1"/>
</dbReference>
<dbReference type="AlphaFoldDB" id="A0A8J3RCP2"/>
<evidence type="ECO:0000256" key="5">
    <source>
        <dbReference type="ARBA" id="ARBA00048467"/>
    </source>
</evidence>
<keyword evidence="9" id="KW-1185">Reference proteome</keyword>
<dbReference type="GO" id="GO:0019546">
    <property type="term" value="P:L-arginine deiminase pathway"/>
    <property type="evidence" value="ECO:0007669"/>
    <property type="project" value="TreeGrafter"/>
</dbReference>
<dbReference type="InterPro" id="IPR003964">
    <property type="entry name" value="Carb_kinase"/>
</dbReference>
<dbReference type="Pfam" id="PF00696">
    <property type="entry name" value="AA_kinase"/>
    <property type="match status" value="1"/>
</dbReference>
<evidence type="ECO:0000256" key="6">
    <source>
        <dbReference type="PIRNR" id="PIRNR000723"/>
    </source>
</evidence>
<dbReference type="GO" id="GO:0008804">
    <property type="term" value="F:carbamate kinase activity"/>
    <property type="evidence" value="ECO:0007669"/>
    <property type="project" value="UniProtKB-EC"/>
</dbReference>
<dbReference type="EMBL" id="BOOG01000035">
    <property type="protein sequence ID" value="GIH71442.1"/>
    <property type="molecule type" value="Genomic_DNA"/>
</dbReference>
<dbReference type="Gene3D" id="3.40.1160.10">
    <property type="entry name" value="Acetylglutamate kinase-like"/>
    <property type="match status" value="1"/>
</dbReference>
<gene>
    <name evidence="8" type="ORF">Mth01_36950</name>
</gene>
<keyword evidence="3 6" id="KW-0808">Transferase</keyword>
<accession>A0A8J3RCP2</accession>
<dbReference type="FunFam" id="3.40.1160.10:FF:000007">
    <property type="entry name" value="Carbamate kinase"/>
    <property type="match status" value="1"/>
</dbReference>
<dbReference type="GO" id="GO:0005829">
    <property type="term" value="C:cytosol"/>
    <property type="evidence" value="ECO:0007669"/>
    <property type="project" value="TreeGrafter"/>
</dbReference>
<dbReference type="PANTHER" id="PTHR30409">
    <property type="entry name" value="CARBAMATE KINASE"/>
    <property type="match status" value="1"/>
</dbReference>
<dbReference type="InterPro" id="IPR001048">
    <property type="entry name" value="Asp/Glu/Uridylate_kinase"/>
</dbReference>
<reference evidence="8" key="1">
    <citation type="submission" date="2021-01" db="EMBL/GenBank/DDBJ databases">
        <title>Whole genome shotgun sequence of Sphaerimonospora thailandensis NBRC 107569.</title>
        <authorList>
            <person name="Komaki H."/>
            <person name="Tamura T."/>
        </authorList>
    </citation>
    <scope>NUCLEOTIDE SEQUENCE</scope>
    <source>
        <strain evidence="8">NBRC 107569</strain>
    </source>
</reference>
<comment type="catalytic activity">
    <reaction evidence="5">
        <text>hydrogencarbonate + NH4(+) + ATP = carbamoyl phosphate + ADP + H2O + H(+)</text>
        <dbReference type="Rhea" id="RHEA:10152"/>
        <dbReference type="ChEBI" id="CHEBI:15377"/>
        <dbReference type="ChEBI" id="CHEBI:15378"/>
        <dbReference type="ChEBI" id="CHEBI:17544"/>
        <dbReference type="ChEBI" id="CHEBI:28938"/>
        <dbReference type="ChEBI" id="CHEBI:30616"/>
        <dbReference type="ChEBI" id="CHEBI:58228"/>
        <dbReference type="ChEBI" id="CHEBI:456216"/>
        <dbReference type="EC" id="2.7.2.2"/>
    </reaction>
</comment>
<comment type="caution">
    <text evidence="8">The sequence shown here is derived from an EMBL/GenBank/DDBJ whole genome shotgun (WGS) entry which is preliminary data.</text>
</comment>
<dbReference type="CDD" id="cd04235">
    <property type="entry name" value="AAK_CK"/>
    <property type="match status" value="1"/>
</dbReference>
<evidence type="ECO:0000256" key="1">
    <source>
        <dbReference type="ARBA" id="ARBA00011066"/>
    </source>
</evidence>
<dbReference type="InterPro" id="IPR036393">
    <property type="entry name" value="AceGlu_kinase-like_sf"/>
</dbReference>
<keyword evidence="4 6" id="KW-0418">Kinase</keyword>
<evidence type="ECO:0000256" key="2">
    <source>
        <dbReference type="ARBA" id="ARBA00013070"/>
    </source>
</evidence>
<evidence type="ECO:0000256" key="4">
    <source>
        <dbReference type="ARBA" id="ARBA00022777"/>
    </source>
</evidence>
<comment type="similarity">
    <text evidence="1 6">Belongs to the carbamate kinase family.</text>
</comment>
<evidence type="ECO:0000313" key="9">
    <source>
        <dbReference type="Proteomes" id="UP000610966"/>
    </source>
</evidence>
<dbReference type="Proteomes" id="UP000610966">
    <property type="component" value="Unassembled WGS sequence"/>
</dbReference>
<evidence type="ECO:0000259" key="7">
    <source>
        <dbReference type="Pfam" id="PF00696"/>
    </source>
</evidence>
<dbReference type="PANTHER" id="PTHR30409:SF1">
    <property type="entry name" value="CARBAMATE KINASE-RELATED"/>
    <property type="match status" value="1"/>
</dbReference>
<protein>
    <recommendedName>
        <fullName evidence="2 6">Carbamate kinase</fullName>
    </recommendedName>
</protein>
<evidence type="ECO:0000313" key="8">
    <source>
        <dbReference type="EMBL" id="GIH71442.1"/>
    </source>
</evidence>
<dbReference type="RefSeq" id="WP_239089793.1">
    <property type="nucleotide sequence ID" value="NZ_BOOG01000035.1"/>
</dbReference>
<dbReference type="PIRSF" id="PIRSF000723">
    <property type="entry name" value="Carbamate_kin"/>
    <property type="match status" value="1"/>
</dbReference>
<evidence type="ECO:0000256" key="3">
    <source>
        <dbReference type="ARBA" id="ARBA00022679"/>
    </source>
</evidence>